<protein>
    <recommendedName>
        <fullName evidence="2">Glycosyl transferase family 1 domain-containing protein</fullName>
    </recommendedName>
</protein>
<comment type="caution">
    <text evidence="3">The sequence shown here is derived from an EMBL/GenBank/DDBJ whole genome shotgun (WGS) entry which is preliminary data.</text>
</comment>
<evidence type="ECO:0000256" key="1">
    <source>
        <dbReference type="ARBA" id="ARBA00022679"/>
    </source>
</evidence>
<name>X1IEJ4_9ZZZZ</name>
<feature type="domain" description="Glycosyl transferase family 1" evidence="2">
    <location>
        <begin position="45"/>
        <end position="146"/>
    </location>
</feature>
<reference evidence="3" key="1">
    <citation type="journal article" date="2014" name="Front. Microbiol.">
        <title>High frequency of phylogenetically diverse reductive dehalogenase-homologous genes in deep subseafloor sedimentary metagenomes.</title>
        <authorList>
            <person name="Kawai M."/>
            <person name="Futagami T."/>
            <person name="Toyoda A."/>
            <person name="Takaki Y."/>
            <person name="Nishi S."/>
            <person name="Hori S."/>
            <person name="Arai W."/>
            <person name="Tsubouchi T."/>
            <person name="Morono Y."/>
            <person name="Uchiyama I."/>
            <person name="Ito T."/>
            <person name="Fujiyama A."/>
            <person name="Inagaki F."/>
            <person name="Takami H."/>
        </authorList>
    </citation>
    <scope>NUCLEOTIDE SEQUENCE</scope>
    <source>
        <strain evidence="3">Expedition CK06-06</strain>
    </source>
</reference>
<sequence>MNDKIGFTAVSHQSSEESRIITRGRREIIHIPNGVNIERFKPSKDRKELRSQFNIPKDATVLLSIGRLVHHKMPFRMIDIFAEVQKIHEKYMLVIAGKGELFGAVKEYVGDKNISNIKFLGFVPNDDLPDLYACSNFFITTAKYEGYFSP</sequence>
<gene>
    <name evidence="3" type="ORF">S03H2_54566</name>
</gene>
<dbReference type="InterPro" id="IPR001296">
    <property type="entry name" value="Glyco_trans_1"/>
</dbReference>
<dbReference type="Pfam" id="PF00534">
    <property type="entry name" value="Glycos_transf_1"/>
    <property type="match status" value="1"/>
</dbReference>
<dbReference type="AlphaFoldDB" id="X1IEJ4"/>
<proteinExistence type="predicted"/>
<organism evidence="3">
    <name type="scientific">marine sediment metagenome</name>
    <dbReference type="NCBI Taxonomy" id="412755"/>
    <lineage>
        <taxon>unclassified sequences</taxon>
        <taxon>metagenomes</taxon>
        <taxon>ecological metagenomes</taxon>
    </lineage>
</organism>
<evidence type="ECO:0000259" key="2">
    <source>
        <dbReference type="Pfam" id="PF00534"/>
    </source>
</evidence>
<accession>X1IEJ4</accession>
<dbReference type="GO" id="GO:0009103">
    <property type="term" value="P:lipopolysaccharide biosynthetic process"/>
    <property type="evidence" value="ECO:0007669"/>
    <property type="project" value="TreeGrafter"/>
</dbReference>
<dbReference type="PANTHER" id="PTHR46401:SF2">
    <property type="entry name" value="GLYCOSYLTRANSFERASE WBBK-RELATED"/>
    <property type="match status" value="1"/>
</dbReference>
<dbReference type="GO" id="GO:0016757">
    <property type="term" value="F:glycosyltransferase activity"/>
    <property type="evidence" value="ECO:0007669"/>
    <property type="project" value="InterPro"/>
</dbReference>
<keyword evidence="1" id="KW-0808">Transferase</keyword>
<evidence type="ECO:0000313" key="3">
    <source>
        <dbReference type="EMBL" id="GAH67710.1"/>
    </source>
</evidence>
<dbReference type="SUPFAM" id="SSF53756">
    <property type="entry name" value="UDP-Glycosyltransferase/glycogen phosphorylase"/>
    <property type="match status" value="1"/>
</dbReference>
<dbReference type="Gene3D" id="3.40.50.2000">
    <property type="entry name" value="Glycogen Phosphorylase B"/>
    <property type="match status" value="2"/>
</dbReference>
<dbReference type="EMBL" id="BARU01034794">
    <property type="protein sequence ID" value="GAH67710.1"/>
    <property type="molecule type" value="Genomic_DNA"/>
</dbReference>
<dbReference type="PANTHER" id="PTHR46401">
    <property type="entry name" value="GLYCOSYLTRANSFERASE WBBK-RELATED"/>
    <property type="match status" value="1"/>
</dbReference>